<dbReference type="KEGG" id="mez:Mtc_0101"/>
<dbReference type="InterPro" id="IPR016024">
    <property type="entry name" value="ARM-type_fold"/>
</dbReference>
<dbReference type="HOGENOM" id="CLU_2091291_0_0_2"/>
<proteinExistence type="predicted"/>
<dbReference type="STRING" id="1041930.Mtc_0101"/>
<evidence type="ECO:0000313" key="1">
    <source>
        <dbReference type="EMBL" id="AFC98874.1"/>
    </source>
</evidence>
<dbReference type="Gene3D" id="1.25.10.10">
    <property type="entry name" value="Leucine-rich Repeat Variant"/>
    <property type="match status" value="1"/>
</dbReference>
<name>H8I6I2_METCZ</name>
<reference evidence="1 2" key="1">
    <citation type="journal article" date="2012" name="J. Bacteriol.">
        <title>Complete genome sequence of a thermophilic methanogen, Methanocella conradii HZ254, isolated from Chinese rice field soil.</title>
        <authorList>
            <person name="Lu Z."/>
            <person name="Lu Y."/>
        </authorList>
    </citation>
    <scope>NUCLEOTIDE SEQUENCE [LARGE SCALE GENOMIC DNA]</scope>
    <source>
        <strain evidence="2">DSM 24694 / JCM 17849 / CGMCC 1.5162 / HZ254</strain>
    </source>
</reference>
<keyword evidence="2" id="KW-1185">Reference proteome</keyword>
<gene>
    <name evidence="1" type="ordered locus">Mtc_0101</name>
</gene>
<evidence type="ECO:0000313" key="2">
    <source>
        <dbReference type="Proteomes" id="UP000005233"/>
    </source>
</evidence>
<dbReference type="RefSeq" id="WP_014404713.1">
    <property type="nucleotide sequence ID" value="NC_017034.1"/>
</dbReference>
<protein>
    <recommendedName>
        <fullName evidence="3">HEAT repeat domain-containing protein</fullName>
    </recommendedName>
</protein>
<dbReference type="Pfam" id="PF13646">
    <property type="entry name" value="HEAT_2"/>
    <property type="match status" value="1"/>
</dbReference>
<evidence type="ECO:0008006" key="3">
    <source>
        <dbReference type="Google" id="ProtNLM"/>
    </source>
</evidence>
<dbReference type="EMBL" id="CP003243">
    <property type="protein sequence ID" value="AFC98874.1"/>
    <property type="molecule type" value="Genomic_DNA"/>
</dbReference>
<dbReference type="GeneID" id="11970860"/>
<dbReference type="InterPro" id="IPR011989">
    <property type="entry name" value="ARM-like"/>
</dbReference>
<dbReference type="AlphaFoldDB" id="H8I6I2"/>
<accession>H8I6I2</accession>
<organism evidence="1 2">
    <name type="scientific">Methanocella conradii (strain DSM 24694 / JCM 17849 / CGMCC 1.5162 / HZ254)</name>
    <dbReference type="NCBI Taxonomy" id="1041930"/>
    <lineage>
        <taxon>Archaea</taxon>
        <taxon>Methanobacteriati</taxon>
        <taxon>Methanobacteriota</taxon>
        <taxon>Stenosarchaea group</taxon>
        <taxon>Methanomicrobia</taxon>
        <taxon>Methanocellales</taxon>
        <taxon>Methanocellaceae</taxon>
        <taxon>Methanocella</taxon>
    </lineage>
</organism>
<sequence>MQADISQIIISPIKRLILWLSKRNIAKLEKEEDVGGLAEILCGMSGELRLDAALALGRIGGKSAMAMDSLIYALRDNERDARRCAAIALGEAGCYKAVTPLIMRLRTMTMESAKPP</sequence>
<dbReference type="SUPFAM" id="SSF48371">
    <property type="entry name" value="ARM repeat"/>
    <property type="match status" value="1"/>
</dbReference>
<dbReference type="Proteomes" id="UP000005233">
    <property type="component" value="Chromosome"/>
</dbReference>
<dbReference type="eggNOG" id="arCOG02967">
    <property type="taxonomic scope" value="Archaea"/>
</dbReference>